<feature type="transmembrane region" description="Helical" evidence="10">
    <location>
        <begin position="264"/>
        <end position="284"/>
    </location>
</feature>
<dbReference type="GO" id="GO:0016531">
    <property type="term" value="F:copper chaperone activity"/>
    <property type="evidence" value="ECO:0007669"/>
    <property type="project" value="InterPro"/>
</dbReference>
<dbReference type="Proteomes" id="UP000886595">
    <property type="component" value="Unassembled WGS sequence"/>
</dbReference>
<keyword evidence="3 8" id="KW-0479">Metal-binding</keyword>
<sequence length="395" mass="44091">MELDPKKVVEVYERYEAVGDQFLLVRNQMVENDRERNANREALTALRKRARTTKTSVPSPFGSIMKDAHGSSTKALVQEVCSTCGSHDSSEPTWMMLPGTDLFAAVPFHAVHTMLEKDIYKIIISLPFKIGKQSLYGGGFEFLLNNKEAAKEEQDQDKAPLLHPDKTKGFITKQSSEVMNSHLFRVICILHSVIALTSGTLMMFYTEKASIFGHGSDIANKLKGSTPHDELLIQISQSFSGLLLFAIGLVLFMVSFVKDREFHGFFAGGSVILYVLMALWRLVFEWKIEDLAFECPKQALGDIALAVSWVFFLVYNWREKMSDQPAKNGVTPPPISESKAAAAPSGETKPKKKICCACPDTKKLRDECIVEHGESACAKWIEAHKMCLRAEGFNV</sequence>
<feature type="transmembrane region" description="Helical" evidence="10">
    <location>
        <begin position="299"/>
        <end position="317"/>
    </location>
</feature>
<comment type="caution">
    <text evidence="12">The sequence shown here is derived from an EMBL/GenBank/DDBJ whole genome shotgun (WGS) entry which is preliminary data.</text>
</comment>
<evidence type="ECO:0000256" key="4">
    <source>
        <dbReference type="ARBA" id="ARBA00023008"/>
    </source>
</evidence>
<keyword evidence="7" id="KW-0143">Chaperone</keyword>
<keyword evidence="10" id="KW-0472">Membrane</keyword>
<keyword evidence="10" id="KW-0812">Transmembrane</keyword>
<dbReference type="InterPro" id="IPR007745">
    <property type="entry name" value="Cyt_c_oxidase_Cu-chaperone"/>
</dbReference>
<evidence type="ECO:0000256" key="5">
    <source>
        <dbReference type="ARBA" id="ARBA00023128"/>
    </source>
</evidence>
<organism evidence="12 13">
    <name type="scientific">Brassica carinata</name>
    <name type="common">Ethiopian mustard</name>
    <name type="synonym">Abyssinian cabbage</name>
    <dbReference type="NCBI Taxonomy" id="52824"/>
    <lineage>
        <taxon>Eukaryota</taxon>
        <taxon>Viridiplantae</taxon>
        <taxon>Streptophyta</taxon>
        <taxon>Embryophyta</taxon>
        <taxon>Tracheophyta</taxon>
        <taxon>Spermatophyta</taxon>
        <taxon>Magnoliopsida</taxon>
        <taxon>eudicotyledons</taxon>
        <taxon>Gunneridae</taxon>
        <taxon>Pentapetalae</taxon>
        <taxon>rosids</taxon>
        <taxon>malvids</taxon>
        <taxon>Brassicales</taxon>
        <taxon>Brassicaceae</taxon>
        <taxon>Brassiceae</taxon>
        <taxon>Brassica</taxon>
    </lineage>
</organism>
<keyword evidence="6" id="KW-1015">Disulfide bond</keyword>
<comment type="similarity">
    <text evidence="2">Belongs to the COX17 family.</text>
</comment>
<protein>
    <recommendedName>
        <fullName evidence="11">DUF7865 domain-containing protein</fullName>
    </recommendedName>
</protein>
<evidence type="ECO:0000256" key="8">
    <source>
        <dbReference type="PIRSR" id="PIRSR607745-1"/>
    </source>
</evidence>
<gene>
    <name evidence="12" type="ORF">Bca52824_020934</name>
</gene>
<evidence type="ECO:0000256" key="7">
    <source>
        <dbReference type="ARBA" id="ARBA00023186"/>
    </source>
</evidence>
<feature type="transmembrane region" description="Helical" evidence="10">
    <location>
        <begin position="231"/>
        <end position="257"/>
    </location>
</feature>
<dbReference type="PROSITE" id="PS51808">
    <property type="entry name" value="CHCH"/>
    <property type="match status" value="1"/>
</dbReference>
<name>A0A8X8B0X8_BRACI</name>
<proteinExistence type="inferred from homology"/>
<dbReference type="PANTHER" id="PTHR34274:SF11">
    <property type="entry name" value="TRANSMEMBRANE PROTEIN"/>
    <property type="match status" value="1"/>
</dbReference>
<keyword evidence="4 8" id="KW-0186">Copper</keyword>
<dbReference type="FunFam" id="1.10.287.1130:FF:000003">
    <property type="entry name" value="Cytochrome c oxidase copper chaperone"/>
    <property type="match status" value="1"/>
</dbReference>
<dbReference type="OrthoDB" id="1876802at2759"/>
<comment type="subcellular location">
    <subcellularLocation>
        <location evidence="1">Mitochondrion intermembrane space</location>
    </subcellularLocation>
</comment>
<dbReference type="InterPro" id="IPR057187">
    <property type="entry name" value="DUF7865"/>
</dbReference>
<keyword evidence="13" id="KW-1185">Reference proteome</keyword>
<evidence type="ECO:0000259" key="11">
    <source>
        <dbReference type="Pfam" id="PF25266"/>
    </source>
</evidence>
<dbReference type="Pfam" id="PF05051">
    <property type="entry name" value="COX17"/>
    <property type="match status" value="1"/>
</dbReference>
<dbReference type="SUPFAM" id="SSF47072">
    <property type="entry name" value="Cysteine alpha-hairpin motif"/>
    <property type="match status" value="1"/>
</dbReference>
<evidence type="ECO:0000256" key="10">
    <source>
        <dbReference type="SAM" id="Phobius"/>
    </source>
</evidence>
<dbReference type="Gene3D" id="1.10.287.1130">
    <property type="entry name" value="CytochromE C oxidase copper chaperone"/>
    <property type="match status" value="1"/>
</dbReference>
<dbReference type="GO" id="GO:0005507">
    <property type="term" value="F:copper ion binding"/>
    <property type="evidence" value="ECO:0007669"/>
    <property type="project" value="InterPro"/>
</dbReference>
<feature type="binding site" evidence="8">
    <location>
        <position position="356"/>
    </location>
    <ligand>
        <name>Cu cation</name>
        <dbReference type="ChEBI" id="CHEBI:23378"/>
    </ligand>
</feature>
<dbReference type="GO" id="GO:0005758">
    <property type="term" value="C:mitochondrial intermembrane space"/>
    <property type="evidence" value="ECO:0007669"/>
    <property type="project" value="UniProtKB-SubCell"/>
</dbReference>
<accession>A0A8X8B0X8</accession>
<reference evidence="12 13" key="1">
    <citation type="submission" date="2020-02" db="EMBL/GenBank/DDBJ databases">
        <authorList>
            <person name="Ma Q."/>
            <person name="Huang Y."/>
            <person name="Song X."/>
            <person name="Pei D."/>
        </authorList>
    </citation>
    <scope>NUCLEOTIDE SEQUENCE [LARGE SCALE GENOMIC DNA]</scope>
    <source>
        <strain evidence="12">Sxm20200214</strain>
        <tissue evidence="12">Leaf</tissue>
    </source>
</reference>
<dbReference type="PANTHER" id="PTHR34274">
    <property type="entry name" value="TRANSMEMBRANE PROTEIN"/>
    <property type="match status" value="1"/>
</dbReference>
<dbReference type="InterPro" id="IPR009069">
    <property type="entry name" value="Cys_alpha_HP_mot_SF"/>
</dbReference>
<evidence type="ECO:0000313" key="12">
    <source>
        <dbReference type="EMBL" id="KAG2317812.1"/>
    </source>
</evidence>
<evidence type="ECO:0000256" key="3">
    <source>
        <dbReference type="ARBA" id="ARBA00022723"/>
    </source>
</evidence>
<dbReference type="Pfam" id="PF25266">
    <property type="entry name" value="DUF7865"/>
    <property type="match status" value="1"/>
</dbReference>
<evidence type="ECO:0000256" key="6">
    <source>
        <dbReference type="ARBA" id="ARBA00023157"/>
    </source>
</evidence>
<keyword evidence="5" id="KW-0496">Mitochondrion</keyword>
<feature type="transmembrane region" description="Helical" evidence="10">
    <location>
        <begin position="183"/>
        <end position="205"/>
    </location>
</feature>
<evidence type="ECO:0000256" key="9">
    <source>
        <dbReference type="SAM" id="MobiDB-lite"/>
    </source>
</evidence>
<feature type="domain" description="DUF7865" evidence="11">
    <location>
        <begin position="179"/>
        <end position="310"/>
    </location>
</feature>
<dbReference type="EMBL" id="JAAMPC010000004">
    <property type="protein sequence ID" value="KAG2317812.1"/>
    <property type="molecule type" value="Genomic_DNA"/>
</dbReference>
<evidence type="ECO:0000313" key="13">
    <source>
        <dbReference type="Proteomes" id="UP000886595"/>
    </source>
</evidence>
<feature type="binding site" evidence="8">
    <location>
        <position position="355"/>
    </location>
    <ligand>
        <name>Cu cation</name>
        <dbReference type="ChEBI" id="CHEBI:23378"/>
    </ligand>
</feature>
<keyword evidence="10" id="KW-1133">Transmembrane helix</keyword>
<evidence type="ECO:0000256" key="2">
    <source>
        <dbReference type="ARBA" id="ARBA00009241"/>
    </source>
</evidence>
<evidence type="ECO:0000256" key="1">
    <source>
        <dbReference type="ARBA" id="ARBA00004569"/>
    </source>
</evidence>
<feature type="region of interest" description="Disordered" evidence="9">
    <location>
        <begin position="323"/>
        <end position="352"/>
    </location>
</feature>
<dbReference type="AlphaFoldDB" id="A0A8X8B0X8"/>